<keyword evidence="2" id="KW-0378">Hydrolase</keyword>
<dbReference type="InterPro" id="IPR050662">
    <property type="entry name" value="Sec-metab_biosynth-thioest"/>
</dbReference>
<dbReference type="Pfam" id="PF00753">
    <property type="entry name" value="Lactamase_B"/>
    <property type="match status" value="1"/>
</dbReference>
<dbReference type="EMBL" id="BMLP01000001">
    <property type="protein sequence ID" value="GGO24241.1"/>
    <property type="molecule type" value="Genomic_DNA"/>
</dbReference>
<dbReference type="InterPro" id="IPR036388">
    <property type="entry name" value="WH-like_DNA-bd_sf"/>
</dbReference>
<sequence length="294" mass="31489">MDCPWTVGAVQHLEPDVRMVLAPNPSPMTHWGTNSFIVGEGDVTVIDPGPEDTAHLAALLRALHPSERVTQIIVTHAHRDHSGLARSLAAATGAPILAFGPASSGRSPRMRDVRGHSGEGIDTHFAPDEVIGEGDVLTNGGAGLTVLHTPGHMGGHLCLALNDRLFTGDHVMGWAPSLVSPPEGDMTDYMTSLERLSAGPWQKGYPAHGLPIEDLPGRCDFLLQHRRSRESAILAALDMPADLEALQSRVYADVPAQLQSAARRNLLAHLIDLVHKGQITANGHDLINARFSRP</sequence>
<dbReference type="OrthoDB" id="9788263at2"/>
<dbReference type="PANTHER" id="PTHR23131">
    <property type="entry name" value="ENDORIBONUCLEASE LACTB2"/>
    <property type="match status" value="1"/>
</dbReference>
<dbReference type="CDD" id="cd16278">
    <property type="entry name" value="metallo-hydrolase-like_MBL-fold"/>
    <property type="match status" value="1"/>
</dbReference>
<dbReference type="AlphaFoldDB" id="A0A918DBB3"/>
<name>A0A918DBB3_9RHOB</name>
<dbReference type="InterPro" id="IPR001279">
    <property type="entry name" value="Metallo-B-lactamas"/>
</dbReference>
<dbReference type="InterPro" id="IPR036866">
    <property type="entry name" value="RibonucZ/Hydroxyglut_hydro"/>
</dbReference>
<dbReference type="GO" id="GO:0016787">
    <property type="term" value="F:hydrolase activity"/>
    <property type="evidence" value="ECO:0007669"/>
    <property type="project" value="UniProtKB-KW"/>
</dbReference>
<protein>
    <submittedName>
        <fullName evidence="2">MBL fold hydrolase</fullName>
    </submittedName>
</protein>
<comment type="caution">
    <text evidence="2">The sequence shown here is derived from an EMBL/GenBank/DDBJ whole genome shotgun (WGS) entry which is preliminary data.</text>
</comment>
<gene>
    <name evidence="2" type="ORF">GCM10010991_02410</name>
</gene>
<evidence type="ECO:0000313" key="2">
    <source>
        <dbReference type="EMBL" id="GGO24241.1"/>
    </source>
</evidence>
<keyword evidence="3" id="KW-1185">Reference proteome</keyword>
<dbReference type="SUPFAM" id="SSF56281">
    <property type="entry name" value="Metallo-hydrolase/oxidoreductase"/>
    <property type="match status" value="1"/>
</dbReference>
<dbReference type="RefSeq" id="WP_146285953.1">
    <property type="nucleotide sequence ID" value="NZ_BMLP01000001.1"/>
</dbReference>
<evidence type="ECO:0000259" key="1">
    <source>
        <dbReference type="SMART" id="SM00849"/>
    </source>
</evidence>
<accession>A0A918DBB3</accession>
<dbReference type="InterPro" id="IPR041516">
    <property type="entry name" value="LACTB2_WH"/>
</dbReference>
<dbReference type="SMART" id="SM00849">
    <property type="entry name" value="Lactamase_B"/>
    <property type="match status" value="1"/>
</dbReference>
<evidence type="ECO:0000313" key="3">
    <source>
        <dbReference type="Proteomes" id="UP000598196"/>
    </source>
</evidence>
<dbReference type="Proteomes" id="UP000598196">
    <property type="component" value="Unassembled WGS sequence"/>
</dbReference>
<organism evidence="2 3">
    <name type="scientific">Gemmobacter aquaticus</name>
    <dbReference type="NCBI Taxonomy" id="490185"/>
    <lineage>
        <taxon>Bacteria</taxon>
        <taxon>Pseudomonadati</taxon>
        <taxon>Pseudomonadota</taxon>
        <taxon>Alphaproteobacteria</taxon>
        <taxon>Rhodobacterales</taxon>
        <taxon>Paracoccaceae</taxon>
        <taxon>Gemmobacter</taxon>
    </lineage>
</organism>
<proteinExistence type="predicted"/>
<dbReference type="Gene3D" id="1.10.10.10">
    <property type="entry name" value="Winged helix-like DNA-binding domain superfamily/Winged helix DNA-binding domain"/>
    <property type="match status" value="1"/>
</dbReference>
<dbReference type="Gene3D" id="3.60.15.10">
    <property type="entry name" value="Ribonuclease Z/Hydroxyacylglutathione hydrolase-like"/>
    <property type="match status" value="1"/>
</dbReference>
<dbReference type="Pfam" id="PF17778">
    <property type="entry name" value="WHD_BLACT"/>
    <property type="match status" value="1"/>
</dbReference>
<dbReference type="PANTHER" id="PTHR23131:SF0">
    <property type="entry name" value="ENDORIBONUCLEASE LACTB2"/>
    <property type="match status" value="1"/>
</dbReference>
<reference evidence="2 3" key="1">
    <citation type="journal article" date="2014" name="Int. J. Syst. Evol. Microbiol.">
        <title>Complete genome sequence of Corynebacterium casei LMG S-19264T (=DSM 44701T), isolated from a smear-ripened cheese.</title>
        <authorList>
            <consortium name="US DOE Joint Genome Institute (JGI-PGF)"/>
            <person name="Walter F."/>
            <person name="Albersmeier A."/>
            <person name="Kalinowski J."/>
            <person name="Ruckert C."/>
        </authorList>
    </citation>
    <scope>NUCLEOTIDE SEQUENCE [LARGE SCALE GENOMIC DNA]</scope>
    <source>
        <strain evidence="2 3">CGMCC 1.7029</strain>
    </source>
</reference>
<feature type="domain" description="Metallo-beta-lactamase" evidence="1">
    <location>
        <begin position="32"/>
        <end position="208"/>
    </location>
</feature>